<sequence length="60" mass="7028">MQEESTCKNYLQVQKEGKREVQREVKIYNLQMILAIGYRVKNNIGMHFRTSSFAVSIMMG</sequence>
<dbReference type="PANTHER" id="PTHR35810">
    <property type="entry name" value="CYTOPLASMIC PROTEIN-RELATED"/>
    <property type="match status" value="1"/>
</dbReference>
<dbReference type="Proteomes" id="UP001652431">
    <property type="component" value="Unassembled WGS sequence"/>
</dbReference>
<gene>
    <name evidence="1" type="ORF">OCV99_12470</name>
</gene>
<reference evidence="1 2" key="1">
    <citation type="journal article" date="2021" name="ISME Commun">
        <title>Automated analysis of genomic sequences facilitates high-throughput and comprehensive description of bacteria.</title>
        <authorList>
            <person name="Hitch T.C.A."/>
        </authorList>
    </citation>
    <scope>NUCLEOTIDE SEQUENCE [LARGE SCALE GENOMIC DNA]</scope>
    <source>
        <strain evidence="1 2">Sanger_03</strain>
    </source>
</reference>
<protein>
    <submittedName>
        <fullName evidence="1">Virulence RhuM family protein</fullName>
    </submittedName>
</protein>
<comment type="caution">
    <text evidence="1">The sequence shown here is derived from an EMBL/GenBank/DDBJ whole genome shotgun (WGS) entry which is preliminary data.</text>
</comment>
<dbReference type="RefSeq" id="WP_262575579.1">
    <property type="nucleotide sequence ID" value="NZ_JAOQJU010000017.1"/>
</dbReference>
<dbReference type="InterPro" id="IPR011204">
    <property type="entry name" value="Virulence_RhuM-like"/>
</dbReference>
<evidence type="ECO:0000313" key="1">
    <source>
        <dbReference type="EMBL" id="MCU6687341.1"/>
    </source>
</evidence>
<name>A0ABT2RPJ7_9FIRM</name>
<dbReference type="EMBL" id="JAOQJU010000017">
    <property type="protein sequence ID" value="MCU6687341.1"/>
    <property type="molecule type" value="Genomic_DNA"/>
</dbReference>
<dbReference type="Pfam" id="PF13310">
    <property type="entry name" value="Virulence_RhuM"/>
    <property type="match status" value="1"/>
</dbReference>
<organism evidence="1 2">
    <name type="scientific">Dorea acetigenes</name>
    <dbReference type="NCBI Taxonomy" id="2981787"/>
    <lineage>
        <taxon>Bacteria</taxon>
        <taxon>Bacillati</taxon>
        <taxon>Bacillota</taxon>
        <taxon>Clostridia</taxon>
        <taxon>Lachnospirales</taxon>
        <taxon>Lachnospiraceae</taxon>
        <taxon>Dorea</taxon>
    </lineage>
</organism>
<keyword evidence="2" id="KW-1185">Reference proteome</keyword>
<evidence type="ECO:0000313" key="2">
    <source>
        <dbReference type="Proteomes" id="UP001652431"/>
    </source>
</evidence>
<accession>A0ABT2RPJ7</accession>
<dbReference type="PANTHER" id="PTHR35810:SF1">
    <property type="entry name" value="CYTOPLASMIC PROTEIN"/>
    <property type="match status" value="1"/>
</dbReference>
<proteinExistence type="predicted"/>